<keyword evidence="2" id="KW-1185">Reference proteome</keyword>
<dbReference type="AlphaFoldDB" id="A0A7J6BAV6"/>
<evidence type="ECO:0000313" key="2">
    <source>
        <dbReference type="Proteomes" id="UP000593565"/>
    </source>
</evidence>
<protein>
    <submittedName>
        <fullName evidence="1">Uncharacterized protein</fullName>
    </submittedName>
</protein>
<gene>
    <name evidence="1" type="ORF">AMELA_G00017200</name>
</gene>
<name>A0A7J6BAV6_AMEME</name>
<dbReference type="Proteomes" id="UP000593565">
    <property type="component" value="Unassembled WGS sequence"/>
</dbReference>
<dbReference type="EMBL" id="JAAGNN010000002">
    <property type="protein sequence ID" value="KAF4092116.1"/>
    <property type="molecule type" value="Genomic_DNA"/>
</dbReference>
<organism evidence="1 2">
    <name type="scientific">Ameiurus melas</name>
    <name type="common">Black bullhead</name>
    <name type="synonym">Silurus melas</name>
    <dbReference type="NCBI Taxonomy" id="219545"/>
    <lineage>
        <taxon>Eukaryota</taxon>
        <taxon>Metazoa</taxon>
        <taxon>Chordata</taxon>
        <taxon>Craniata</taxon>
        <taxon>Vertebrata</taxon>
        <taxon>Euteleostomi</taxon>
        <taxon>Actinopterygii</taxon>
        <taxon>Neopterygii</taxon>
        <taxon>Teleostei</taxon>
        <taxon>Ostariophysi</taxon>
        <taxon>Siluriformes</taxon>
        <taxon>Ictaluridae</taxon>
        <taxon>Ameiurus</taxon>
    </lineage>
</organism>
<proteinExistence type="predicted"/>
<accession>A0A7J6BAV6</accession>
<evidence type="ECO:0000313" key="1">
    <source>
        <dbReference type="EMBL" id="KAF4092116.1"/>
    </source>
</evidence>
<sequence>MRQTGYSVFQPKLSVIGCQAERAVPSVTGHAHDQQTFEEDETLKRKEDLVVAPRRIYNFASFSDFLESIKFPRGIKLFCVVCTEEQEEGGGGLFCLATYRCSFRGE</sequence>
<comment type="caution">
    <text evidence="1">The sequence shown here is derived from an EMBL/GenBank/DDBJ whole genome shotgun (WGS) entry which is preliminary data.</text>
</comment>
<reference evidence="1 2" key="1">
    <citation type="submission" date="2020-02" db="EMBL/GenBank/DDBJ databases">
        <title>A chromosome-scale genome assembly of the black bullhead catfish (Ameiurus melas).</title>
        <authorList>
            <person name="Wen M."/>
            <person name="Zham M."/>
            <person name="Cabau C."/>
            <person name="Klopp C."/>
            <person name="Donnadieu C."/>
            <person name="Roques C."/>
            <person name="Bouchez O."/>
            <person name="Lampietro C."/>
            <person name="Jouanno E."/>
            <person name="Herpin A."/>
            <person name="Louis A."/>
            <person name="Berthelot C."/>
            <person name="Parey E."/>
            <person name="Roest-Crollius H."/>
            <person name="Braasch I."/>
            <person name="Postlethwait J."/>
            <person name="Robinson-Rechavi M."/>
            <person name="Echchiki A."/>
            <person name="Begum T."/>
            <person name="Montfort J."/>
            <person name="Schartl M."/>
            <person name="Bobe J."/>
            <person name="Guiguen Y."/>
        </authorList>
    </citation>
    <scope>NUCLEOTIDE SEQUENCE [LARGE SCALE GENOMIC DNA]</scope>
    <source>
        <strain evidence="1">M_S1</strain>
        <tissue evidence="1">Blood</tissue>
    </source>
</reference>